<evidence type="ECO:0000313" key="4">
    <source>
        <dbReference type="Proteomes" id="UP000050761"/>
    </source>
</evidence>
<feature type="chain" id="PRO_5044552167" evidence="2">
    <location>
        <begin position="18"/>
        <end position="205"/>
    </location>
</feature>
<keyword evidence="2" id="KW-0732">Signal</keyword>
<dbReference type="AlphaFoldDB" id="A0A183GNW5"/>
<gene>
    <name evidence="3" type="ORF">HPBE_LOCUS24384</name>
</gene>
<accession>A0A183GNW5</accession>
<reference evidence="3 4" key="1">
    <citation type="submission" date="2018-11" db="EMBL/GenBank/DDBJ databases">
        <authorList>
            <consortium name="Pathogen Informatics"/>
        </authorList>
    </citation>
    <scope>NUCLEOTIDE SEQUENCE [LARGE SCALE GENOMIC DNA]</scope>
</reference>
<dbReference type="WBParaSite" id="HPBE_0002438501-mRNA-1">
    <property type="protein sequence ID" value="HPBE_0002438501-mRNA-1"/>
    <property type="gene ID" value="HPBE_0002438501"/>
</dbReference>
<organism evidence="4 5">
    <name type="scientific">Heligmosomoides polygyrus</name>
    <name type="common">Parasitic roundworm</name>
    <dbReference type="NCBI Taxonomy" id="6339"/>
    <lineage>
        <taxon>Eukaryota</taxon>
        <taxon>Metazoa</taxon>
        <taxon>Ecdysozoa</taxon>
        <taxon>Nematoda</taxon>
        <taxon>Chromadorea</taxon>
        <taxon>Rhabditida</taxon>
        <taxon>Rhabditina</taxon>
        <taxon>Rhabditomorpha</taxon>
        <taxon>Strongyloidea</taxon>
        <taxon>Heligmosomidae</taxon>
        <taxon>Heligmosomoides</taxon>
    </lineage>
</organism>
<protein>
    <submittedName>
        <fullName evidence="3 5">Uncharacterized protein</fullName>
    </submittedName>
</protein>
<feature type="signal peptide" evidence="2">
    <location>
        <begin position="1"/>
        <end position="17"/>
    </location>
</feature>
<keyword evidence="4" id="KW-1185">Reference proteome</keyword>
<feature type="compositionally biased region" description="Low complexity" evidence="1">
    <location>
        <begin position="29"/>
        <end position="57"/>
    </location>
</feature>
<accession>A0A3P8DN74</accession>
<name>A0A183GNW5_HELPZ</name>
<sequence length="205" mass="21466">MAAISVPIVVFPALISCSVVMEFEEAGCSRSGGAPSSSSSSSSGSPSSTPYSPSGSSLTCDLELEPPPRKKIRTTKLPAAVASLPPGPSSRRPPMGRKSLDQTSIPLPSIRRRKQSLAARKRSFPADEPEPAGPREEGSGSRDAGLPVDVEMEPEQGPSRGAEMEARAEGVEAVQVGAVEEEEGTRSAGRPNLSEPYRSYMTSVL</sequence>
<dbReference type="Proteomes" id="UP000050761">
    <property type="component" value="Unassembled WGS sequence"/>
</dbReference>
<dbReference type="EMBL" id="UZAH01036270">
    <property type="protein sequence ID" value="VDP44710.1"/>
    <property type="molecule type" value="Genomic_DNA"/>
</dbReference>
<feature type="region of interest" description="Disordered" evidence="1">
    <location>
        <begin position="28"/>
        <end position="205"/>
    </location>
</feature>
<evidence type="ECO:0000313" key="5">
    <source>
        <dbReference type="WBParaSite" id="HPBE_0002438501-mRNA-1"/>
    </source>
</evidence>
<feature type="compositionally biased region" description="Basic residues" evidence="1">
    <location>
        <begin position="110"/>
        <end position="123"/>
    </location>
</feature>
<evidence type="ECO:0000313" key="3">
    <source>
        <dbReference type="EMBL" id="VDP44710.1"/>
    </source>
</evidence>
<evidence type="ECO:0000256" key="1">
    <source>
        <dbReference type="SAM" id="MobiDB-lite"/>
    </source>
</evidence>
<reference evidence="5" key="2">
    <citation type="submission" date="2019-09" db="UniProtKB">
        <authorList>
            <consortium name="WormBaseParasite"/>
        </authorList>
    </citation>
    <scope>IDENTIFICATION</scope>
</reference>
<proteinExistence type="predicted"/>
<evidence type="ECO:0000256" key="2">
    <source>
        <dbReference type="SAM" id="SignalP"/>
    </source>
</evidence>